<evidence type="ECO:0000256" key="9">
    <source>
        <dbReference type="ARBA" id="ARBA00022989"/>
    </source>
</evidence>
<keyword evidence="8 13" id="KW-0812">Transmembrane</keyword>
<evidence type="ECO:0000256" key="5">
    <source>
        <dbReference type="ARBA" id="ARBA00022448"/>
    </source>
</evidence>
<evidence type="ECO:0000256" key="3">
    <source>
        <dbReference type="ARBA" id="ARBA00010199"/>
    </source>
</evidence>
<comment type="similarity">
    <text evidence="3">Belongs to the multi antimicrobial extrusion (MATE) (TC 2.A.66.1) family.</text>
</comment>
<dbReference type="PANTHER" id="PTHR43298">
    <property type="entry name" value="MULTIDRUG RESISTANCE PROTEIN NORM-RELATED"/>
    <property type="match status" value="1"/>
</dbReference>
<comment type="subcellular location">
    <subcellularLocation>
        <location evidence="2">Cell membrane</location>
        <topology evidence="2">Multi-pass membrane protein</topology>
    </subcellularLocation>
</comment>
<dbReference type="NCBIfam" id="TIGR00797">
    <property type="entry name" value="matE"/>
    <property type="match status" value="1"/>
</dbReference>
<feature type="transmembrane region" description="Helical" evidence="13">
    <location>
        <begin position="143"/>
        <end position="164"/>
    </location>
</feature>
<gene>
    <name evidence="14" type="ORF">A8806_114109</name>
</gene>
<evidence type="ECO:0000256" key="4">
    <source>
        <dbReference type="ARBA" id="ARBA00020268"/>
    </source>
</evidence>
<dbReference type="AlphaFoldDB" id="A0A2Y9BLH2"/>
<feature type="transmembrane region" description="Helical" evidence="13">
    <location>
        <begin position="248"/>
        <end position="269"/>
    </location>
</feature>
<evidence type="ECO:0000256" key="11">
    <source>
        <dbReference type="ARBA" id="ARBA00023136"/>
    </source>
</evidence>
<dbReference type="InterPro" id="IPR050222">
    <property type="entry name" value="MATE_MdtK"/>
</dbReference>
<dbReference type="Pfam" id="PF01554">
    <property type="entry name" value="MatE"/>
    <property type="match status" value="2"/>
</dbReference>
<dbReference type="EMBL" id="QGDL01000014">
    <property type="protein sequence ID" value="PWJ23483.1"/>
    <property type="molecule type" value="Genomic_DNA"/>
</dbReference>
<dbReference type="GO" id="GO:0006811">
    <property type="term" value="P:monoatomic ion transport"/>
    <property type="evidence" value="ECO:0007669"/>
    <property type="project" value="UniProtKB-KW"/>
</dbReference>
<protein>
    <recommendedName>
        <fullName evidence="4">Probable multidrug resistance protein NorM</fullName>
    </recommendedName>
    <alternativeName>
        <fullName evidence="12">Multidrug-efflux transporter</fullName>
    </alternativeName>
</protein>
<evidence type="ECO:0000256" key="12">
    <source>
        <dbReference type="ARBA" id="ARBA00031636"/>
    </source>
</evidence>
<feature type="transmembrane region" description="Helical" evidence="13">
    <location>
        <begin position="357"/>
        <end position="375"/>
    </location>
</feature>
<evidence type="ECO:0000256" key="7">
    <source>
        <dbReference type="ARBA" id="ARBA00022475"/>
    </source>
</evidence>
<feature type="transmembrane region" description="Helical" evidence="13">
    <location>
        <begin position="289"/>
        <end position="307"/>
    </location>
</feature>
<proteinExistence type="inferred from homology"/>
<dbReference type="PIRSF" id="PIRSF006603">
    <property type="entry name" value="DinF"/>
    <property type="match status" value="1"/>
</dbReference>
<dbReference type="GO" id="GO:0042910">
    <property type="term" value="F:xenobiotic transmembrane transporter activity"/>
    <property type="evidence" value="ECO:0007669"/>
    <property type="project" value="InterPro"/>
</dbReference>
<dbReference type="GO" id="GO:0015297">
    <property type="term" value="F:antiporter activity"/>
    <property type="evidence" value="ECO:0007669"/>
    <property type="project" value="UniProtKB-KW"/>
</dbReference>
<keyword evidence="6" id="KW-0050">Antiport</keyword>
<dbReference type="InterPro" id="IPR048279">
    <property type="entry name" value="MdtK-like"/>
</dbReference>
<dbReference type="PANTHER" id="PTHR43298:SF2">
    <property type="entry name" value="FMN_FAD EXPORTER YEEO-RELATED"/>
    <property type="match status" value="1"/>
</dbReference>
<evidence type="ECO:0000256" key="8">
    <source>
        <dbReference type="ARBA" id="ARBA00022692"/>
    </source>
</evidence>
<evidence type="ECO:0000256" key="13">
    <source>
        <dbReference type="SAM" id="Phobius"/>
    </source>
</evidence>
<keyword evidence="7" id="KW-1003">Cell membrane</keyword>
<feature type="transmembrane region" description="Helical" evidence="13">
    <location>
        <begin position="328"/>
        <end position="351"/>
    </location>
</feature>
<keyword evidence="5" id="KW-0813">Transport</keyword>
<comment type="caution">
    <text evidence="14">The sequence shown here is derived from an EMBL/GenBank/DDBJ whole genome shotgun (WGS) entry which is preliminary data.</text>
</comment>
<keyword evidence="15" id="KW-1185">Reference proteome</keyword>
<comment type="function">
    <text evidence="1">Multidrug efflux pump.</text>
</comment>
<feature type="transmembrane region" description="Helical" evidence="13">
    <location>
        <begin position="428"/>
        <end position="449"/>
    </location>
</feature>
<dbReference type="Proteomes" id="UP000245845">
    <property type="component" value="Unassembled WGS sequence"/>
</dbReference>
<evidence type="ECO:0000313" key="15">
    <source>
        <dbReference type="Proteomes" id="UP000245845"/>
    </source>
</evidence>
<dbReference type="GO" id="GO:0005886">
    <property type="term" value="C:plasma membrane"/>
    <property type="evidence" value="ECO:0007669"/>
    <property type="project" value="UniProtKB-SubCell"/>
</dbReference>
<name>A0A2Y9BLH2_9FIRM</name>
<keyword evidence="10" id="KW-0406">Ion transport</keyword>
<evidence type="ECO:0000256" key="2">
    <source>
        <dbReference type="ARBA" id="ARBA00004651"/>
    </source>
</evidence>
<dbReference type="OrthoDB" id="9776324at2"/>
<evidence type="ECO:0000313" key="14">
    <source>
        <dbReference type="EMBL" id="PWJ23483.1"/>
    </source>
</evidence>
<feature type="transmembrane region" description="Helical" evidence="13">
    <location>
        <begin position="101"/>
        <end position="123"/>
    </location>
</feature>
<feature type="transmembrane region" description="Helical" evidence="13">
    <location>
        <begin position="197"/>
        <end position="222"/>
    </location>
</feature>
<dbReference type="RefSeq" id="WP_109733000.1">
    <property type="nucleotide sequence ID" value="NZ_BAAACK010000015.1"/>
</dbReference>
<sequence>MLTGMKKLFAPVDMTEGNPGKKIVAFTIPMLIGNIAQQLYNTADSIIVGRFVGDNALAAVGSAGPILNLLLVLFVGISVGVGIMVSQYFGAKQREALSKTIGCCITLTVITTVLVMAVTPFVTMPLLRLLRTPDSIIGWCNNYLMILFMGIVGCAFYNILGGILRGLGDSVSALVYLLVATVINIVLDYIFVAKFGLGVAGVALATVIAQMISAVLSFMKLCRMKEVFDMKKEYLIPEKKYSWDLVRLGLPSGVTQAIFSLSMIVVQSLTNSFGELFIAANVIVMRVDGFAMMPAFSFGTAMTTYSGQNVGARKMDRVVKGARQGTGIAVMTSAVITLLILLFGRYLMAIFTETPELVELSFSMMKILAAGYIAMEVTQCLSGVMRGAGDTVTPMWISMVTTVVIRVPLAYGLAYFTRSAAHPNGDSACIFISLLISWVLGACITFICYRAGRWKKKVIAD</sequence>
<dbReference type="InterPro" id="IPR002528">
    <property type="entry name" value="MATE_fam"/>
</dbReference>
<feature type="transmembrane region" description="Helical" evidence="13">
    <location>
        <begin position="66"/>
        <end position="89"/>
    </location>
</feature>
<keyword evidence="11 13" id="KW-0472">Membrane</keyword>
<evidence type="ECO:0000256" key="6">
    <source>
        <dbReference type="ARBA" id="ARBA00022449"/>
    </source>
</evidence>
<feature type="transmembrane region" description="Helical" evidence="13">
    <location>
        <begin position="171"/>
        <end position="191"/>
    </location>
</feature>
<evidence type="ECO:0000256" key="1">
    <source>
        <dbReference type="ARBA" id="ARBA00003408"/>
    </source>
</evidence>
<organism evidence="14 15">
    <name type="scientific">Faecalicatena orotica</name>
    <dbReference type="NCBI Taxonomy" id="1544"/>
    <lineage>
        <taxon>Bacteria</taxon>
        <taxon>Bacillati</taxon>
        <taxon>Bacillota</taxon>
        <taxon>Clostridia</taxon>
        <taxon>Lachnospirales</taxon>
        <taxon>Lachnospiraceae</taxon>
        <taxon>Faecalicatena</taxon>
    </lineage>
</organism>
<evidence type="ECO:0000256" key="10">
    <source>
        <dbReference type="ARBA" id="ARBA00023065"/>
    </source>
</evidence>
<feature type="transmembrane region" description="Helical" evidence="13">
    <location>
        <begin position="396"/>
        <end position="416"/>
    </location>
</feature>
<accession>A0A2Y9BLH2</accession>
<keyword evidence="9 13" id="KW-1133">Transmembrane helix</keyword>
<reference evidence="14 15" key="1">
    <citation type="submission" date="2018-05" db="EMBL/GenBank/DDBJ databases">
        <title>The Hungate 1000. A catalogue of reference genomes from the rumen microbiome.</title>
        <authorList>
            <person name="Kelly W."/>
        </authorList>
    </citation>
    <scope>NUCLEOTIDE SEQUENCE [LARGE SCALE GENOMIC DNA]</scope>
    <source>
        <strain evidence="14 15">NLAE-zl-C242</strain>
    </source>
</reference>
<dbReference type="CDD" id="cd13138">
    <property type="entry name" value="MATE_yoeA_like"/>
    <property type="match status" value="1"/>
</dbReference>